<dbReference type="InterPro" id="IPR012340">
    <property type="entry name" value="NA-bd_OB-fold"/>
</dbReference>
<evidence type="ECO:0000256" key="1">
    <source>
        <dbReference type="ARBA" id="ARBA00001968"/>
    </source>
</evidence>
<keyword evidence="5" id="KW-0235">DNA replication</keyword>
<evidence type="ECO:0000313" key="10">
    <source>
        <dbReference type="Proteomes" id="UP000241090"/>
    </source>
</evidence>
<evidence type="ECO:0000256" key="6">
    <source>
        <dbReference type="ARBA" id="ARBA00022763"/>
    </source>
</evidence>
<dbReference type="GO" id="GO:0005524">
    <property type="term" value="F:ATP binding"/>
    <property type="evidence" value="ECO:0007669"/>
    <property type="project" value="InterPro"/>
</dbReference>
<dbReference type="SUPFAM" id="SSF50249">
    <property type="entry name" value="Nucleic acid-binding proteins"/>
    <property type="match status" value="1"/>
</dbReference>
<dbReference type="PANTHER" id="PTHR47810">
    <property type="entry name" value="DNA LIGASE"/>
    <property type="match status" value="1"/>
</dbReference>
<organism evidence="9 10">
    <name type="scientific">Pseudomonas phage tabernarius</name>
    <dbReference type="NCBI Taxonomy" id="2048978"/>
    <lineage>
        <taxon>Viruses</taxon>
        <taxon>Duplodnaviria</taxon>
        <taxon>Heunggongvirae</taxon>
        <taxon>Uroviricota</taxon>
        <taxon>Caudoviricetes</taxon>
        <taxon>Lindbergviridae</taxon>
        <taxon>Tabernariusvirus</taxon>
        <taxon>Tabernariusvirus tabernarius</taxon>
    </lineage>
</organism>
<evidence type="ECO:0000256" key="4">
    <source>
        <dbReference type="ARBA" id="ARBA00022598"/>
    </source>
</evidence>
<dbReference type="EMBL" id="MG018926">
    <property type="protein sequence ID" value="ATW57908.1"/>
    <property type="molecule type" value="Genomic_DNA"/>
</dbReference>
<gene>
    <name evidence="9" type="ORF">CNR33_00062</name>
</gene>
<keyword evidence="10" id="KW-1185">Reference proteome</keyword>
<keyword evidence="4 9" id="KW-0436">Ligase</keyword>
<evidence type="ECO:0000256" key="5">
    <source>
        <dbReference type="ARBA" id="ARBA00022705"/>
    </source>
</evidence>
<dbReference type="PROSITE" id="PS50160">
    <property type="entry name" value="DNA_LIGASE_A3"/>
    <property type="match status" value="1"/>
</dbReference>
<feature type="domain" description="ATP-dependent DNA ligase family profile" evidence="8">
    <location>
        <begin position="119"/>
        <end position="242"/>
    </location>
</feature>
<evidence type="ECO:0000256" key="3">
    <source>
        <dbReference type="ARBA" id="ARBA00013308"/>
    </source>
</evidence>
<protein>
    <recommendedName>
        <fullName evidence="3">DNA ligase</fullName>
    </recommendedName>
</protein>
<evidence type="ECO:0000256" key="2">
    <source>
        <dbReference type="ARBA" id="ARBA00007572"/>
    </source>
</evidence>
<proteinExistence type="inferred from homology"/>
<accession>A0A2H4P6V9</accession>
<dbReference type="GO" id="GO:0006310">
    <property type="term" value="P:DNA recombination"/>
    <property type="evidence" value="ECO:0007669"/>
    <property type="project" value="InterPro"/>
</dbReference>
<keyword evidence="6" id="KW-0227">DNA damage</keyword>
<dbReference type="GO" id="GO:0006281">
    <property type="term" value="P:DNA repair"/>
    <property type="evidence" value="ECO:0007669"/>
    <property type="project" value="UniProtKB-KW"/>
</dbReference>
<dbReference type="Gene3D" id="3.30.1490.70">
    <property type="match status" value="1"/>
</dbReference>
<evidence type="ECO:0000259" key="8">
    <source>
        <dbReference type="PROSITE" id="PS50160"/>
    </source>
</evidence>
<dbReference type="OrthoDB" id="4300at10239"/>
<name>A0A2H4P6V9_9CAUD</name>
<keyword evidence="7" id="KW-0234">DNA repair</keyword>
<evidence type="ECO:0000313" key="9">
    <source>
        <dbReference type="EMBL" id="ATW57908.1"/>
    </source>
</evidence>
<dbReference type="Gene3D" id="3.30.470.30">
    <property type="entry name" value="DNA ligase/mRNA capping enzyme"/>
    <property type="match status" value="1"/>
</dbReference>
<dbReference type="GO" id="GO:0006260">
    <property type="term" value="P:DNA replication"/>
    <property type="evidence" value="ECO:0007669"/>
    <property type="project" value="UniProtKB-KW"/>
</dbReference>
<comment type="similarity">
    <text evidence="2">Belongs to the ATP-dependent DNA ligase family.</text>
</comment>
<dbReference type="SUPFAM" id="SSF56091">
    <property type="entry name" value="DNA ligase/mRNA capping enzyme, catalytic domain"/>
    <property type="match status" value="1"/>
</dbReference>
<sequence>MKPLLAEHADESLLNDWPYYVSPKIDGFRNLAFEGIPRTRSMRPTDNNIIREFLSHPKFDGLDGELVVGQFDDPLAFQNSSGALRRKKDDPGAWAWHIFDDFTDPSLPFSERLERSRVRVESLRGLYPELRERLFHVEHVLVHSPEELTAYEVWATEKGFEGVMLRSRDGRYKFGRSTLKEAILLKLKRFEHDECVILDFEELMHNENEAYINELGKTARSTHAENLVPSGMLGAFVCSSPKWPGVEFNVSATTMPHDMRRWAWEHRHRLGNRFLRGKHFSHGAKDRPRHMQWDGFREEWDMDTDQVKTLSALKLAKWAK</sequence>
<dbReference type="Proteomes" id="UP000241090">
    <property type="component" value="Segment"/>
</dbReference>
<dbReference type="PANTHER" id="PTHR47810:SF1">
    <property type="entry name" value="DNA LIGASE B"/>
    <property type="match status" value="1"/>
</dbReference>
<dbReference type="InterPro" id="IPR050326">
    <property type="entry name" value="NAD_dep_DNA_ligaseB"/>
</dbReference>
<dbReference type="InterPro" id="IPR012310">
    <property type="entry name" value="DNA_ligase_ATP-dep_cent"/>
</dbReference>
<reference evidence="9 10" key="1">
    <citation type="submission" date="2017-09" db="EMBL/GenBank/DDBJ databases">
        <authorList>
            <person name="Ehlers B."/>
            <person name="Leendertz F.H."/>
        </authorList>
    </citation>
    <scope>NUCLEOTIDE SEQUENCE [LARGE SCALE GENOMIC DNA]</scope>
</reference>
<dbReference type="GO" id="GO:0003910">
    <property type="term" value="F:DNA ligase (ATP) activity"/>
    <property type="evidence" value="ECO:0007669"/>
    <property type="project" value="InterPro"/>
</dbReference>
<dbReference type="Gene3D" id="2.40.50.140">
    <property type="entry name" value="Nucleic acid-binding proteins"/>
    <property type="match status" value="1"/>
</dbReference>
<evidence type="ECO:0000256" key="7">
    <source>
        <dbReference type="ARBA" id="ARBA00023204"/>
    </source>
</evidence>
<comment type="cofactor">
    <cofactor evidence="1">
        <name>a divalent metal cation</name>
        <dbReference type="ChEBI" id="CHEBI:60240"/>
    </cofactor>
</comment>